<evidence type="ECO:0000313" key="3">
    <source>
        <dbReference type="Proteomes" id="UP000663852"/>
    </source>
</evidence>
<name>A0A814I0U2_ADIRI</name>
<dbReference type="EMBL" id="CAJNOJ010000066">
    <property type="protein sequence ID" value="CAF1015650.1"/>
    <property type="molecule type" value="Genomic_DNA"/>
</dbReference>
<evidence type="ECO:0000313" key="2">
    <source>
        <dbReference type="EMBL" id="CAF1015650.1"/>
    </source>
</evidence>
<protein>
    <submittedName>
        <fullName evidence="2">Uncharacterized protein</fullName>
    </submittedName>
</protein>
<organism evidence="2 3">
    <name type="scientific">Adineta ricciae</name>
    <name type="common">Rotifer</name>
    <dbReference type="NCBI Taxonomy" id="249248"/>
    <lineage>
        <taxon>Eukaryota</taxon>
        <taxon>Metazoa</taxon>
        <taxon>Spiralia</taxon>
        <taxon>Gnathifera</taxon>
        <taxon>Rotifera</taxon>
        <taxon>Eurotatoria</taxon>
        <taxon>Bdelloidea</taxon>
        <taxon>Adinetida</taxon>
        <taxon>Adinetidae</taxon>
        <taxon>Adineta</taxon>
    </lineage>
</organism>
<proteinExistence type="predicted"/>
<accession>A0A814I0U2</accession>
<dbReference type="Proteomes" id="UP000663852">
    <property type="component" value="Unassembled WGS sequence"/>
</dbReference>
<dbReference type="AlphaFoldDB" id="A0A814I0U2"/>
<evidence type="ECO:0000256" key="1">
    <source>
        <dbReference type="SAM" id="MobiDB-lite"/>
    </source>
</evidence>
<feature type="region of interest" description="Disordered" evidence="1">
    <location>
        <begin position="232"/>
        <end position="273"/>
    </location>
</feature>
<sequence length="449" mass="51176">MYKNTYKNEHVNNSERSHFLKTQAVPAVEQITGTSYRNQQPKRDVMTTTMTSWDSTPVKRGNFICGPHSAFARLFPDKYRHQEESTRKPRSLSIDTQRAGVDHVTIPRIPSDNEDCGGCLDKVKRSRRVRFDTNEYDNSLHIRTKSEPYLNRVDLSTECLGNEINCDPNPEVIRCDNPKEVVYTQKVGVRYLRPPTPPPPGPLVIREVHPAPPVDPPPLIVSTTPPLPPRTPSPIIVREQPPTPPVYQPPKVITKKLPPLPTPPRRVVIKRKPPLPAKPRPVIIEKWLPYKATPQRPILYQRAENVDRNRCPQRNVIVQYDPPRVHVKQKVQTFGCFRVDPEAYRAQHGSSLQSTNSIRKVLEKIGCNTDLITSTGYSTNCSAMYNQNENCSHYDYPRLSTTCFTDEQLDALIGTAIPSMKLQSTENHYDIPKICHDNDDYNLRISSTV</sequence>
<gene>
    <name evidence="2" type="ORF">EDS130_LOCUS15622</name>
</gene>
<comment type="caution">
    <text evidence="2">The sequence shown here is derived from an EMBL/GenBank/DDBJ whole genome shotgun (WGS) entry which is preliminary data.</text>
</comment>
<dbReference type="OrthoDB" id="10044071at2759"/>
<reference evidence="2" key="1">
    <citation type="submission" date="2021-02" db="EMBL/GenBank/DDBJ databases">
        <authorList>
            <person name="Nowell W R."/>
        </authorList>
    </citation>
    <scope>NUCLEOTIDE SEQUENCE</scope>
</reference>